<protein>
    <recommendedName>
        <fullName evidence="1">Abortive phage infection protein C-terminal domain-containing protein</fullName>
    </recommendedName>
</protein>
<feature type="domain" description="Abortive phage infection protein C-terminal" evidence="1">
    <location>
        <begin position="267"/>
        <end position="563"/>
    </location>
</feature>
<dbReference type="InterPro" id="IPR018891">
    <property type="entry name" value="AIPR_C"/>
</dbReference>
<sequence length="592" mass="66791">MLVHNLRHEDNTSAPSSTSSLVAKRIGSTLKTRFEQYIHKKECAKGQADYDVKMTSRSIAAFCVCQLGNVDDEIAGASVCDSSTDGGIDAICINHTEKVVVVVQSKFNQSGSNTWTRNDFLSFKDATDHLLSENLDRFDSLLQQKQKDISIALEDSEYKFKFAMIHTGKKGAASIILEDMQSWQENLNDEALMEENTPEEDWPFQIHLISAEDIQQWLRDGSSQLVDLNGVELIQCGKVGDNQQAIYGTLTGDQIHEWYNQYGTKLFKKNIRNLLGKTDVNDAIKQTAISDPENFWYFNNGITLLVGEISPHKRNLLRNADLKTFDFKNISVINGAQTVSSIGSLPHLSLEHLSKIKVLARFIRLSNPNSDELSNDITKANNHQNRVTGRDFAAQHPEQKRLANEIAIEGYTYTLLRSEANHSVSEKNIDMDDALSALACLTCFPATLATLKSNRGKFFENLSSNLYRSVFNSSISGLMIINAVTLFKCIEHNLNENENKNNNSKKKKNLIIHGTRVLSAMTLFKFHREISKGEKFTISDSDNEEIKSIIERAISLSFDYINENYPSAYLARFFSNREKIEELTTYLKSSLF</sequence>
<organism evidence="2 3">
    <name type="scientific">Xenorhabdus bovienii str. puntauvense</name>
    <dbReference type="NCBI Taxonomy" id="1398201"/>
    <lineage>
        <taxon>Bacteria</taxon>
        <taxon>Pseudomonadati</taxon>
        <taxon>Pseudomonadota</taxon>
        <taxon>Gammaproteobacteria</taxon>
        <taxon>Enterobacterales</taxon>
        <taxon>Morganellaceae</taxon>
        <taxon>Xenorhabdus</taxon>
    </lineage>
</organism>
<dbReference type="AlphaFoldDB" id="A0A077NKD5"/>
<evidence type="ECO:0000313" key="2">
    <source>
        <dbReference type="EMBL" id="CDG99219.1"/>
    </source>
</evidence>
<name>A0A077NKD5_XENBV</name>
<dbReference type="RefSeq" id="WP_038214149.1">
    <property type="nucleotide sequence ID" value="NZ_CAWLWN010000075.1"/>
</dbReference>
<dbReference type="EMBL" id="CBSW010000288">
    <property type="protein sequence ID" value="CDG99219.1"/>
    <property type="molecule type" value="Genomic_DNA"/>
</dbReference>
<comment type="caution">
    <text evidence="2">The sequence shown here is derived from an EMBL/GenBank/DDBJ whole genome shotgun (WGS) entry which is preliminary data.</text>
</comment>
<proteinExistence type="predicted"/>
<gene>
    <name evidence="2" type="ORF">XBP1_800003</name>
</gene>
<dbReference type="Pfam" id="PF10592">
    <property type="entry name" value="AIPR"/>
    <property type="match status" value="1"/>
</dbReference>
<accession>A0A077NKD5</accession>
<reference evidence="2" key="1">
    <citation type="submission" date="2013-07" db="EMBL/GenBank/DDBJ databases">
        <title>Sub-species coevolution in mutualistic symbiosis.</title>
        <authorList>
            <person name="Murfin K."/>
            <person name="Klassen J."/>
            <person name="Lee M."/>
            <person name="Forst S."/>
            <person name="Stock P."/>
            <person name="Goodrich-Blair H."/>
        </authorList>
    </citation>
    <scope>NUCLEOTIDE SEQUENCE [LARGE SCALE GENOMIC DNA]</scope>
    <source>
        <strain evidence="2">Puntauvense</strain>
    </source>
</reference>
<evidence type="ECO:0000259" key="1">
    <source>
        <dbReference type="Pfam" id="PF10592"/>
    </source>
</evidence>
<dbReference type="HOGENOM" id="CLU_023505_0_0_6"/>
<dbReference type="Proteomes" id="UP000028511">
    <property type="component" value="Unassembled WGS sequence"/>
</dbReference>
<evidence type="ECO:0000313" key="3">
    <source>
        <dbReference type="Proteomes" id="UP000028511"/>
    </source>
</evidence>